<dbReference type="EMBL" id="CP115611">
    <property type="protein sequence ID" value="WBW72423.1"/>
    <property type="molecule type" value="Genomic_DNA"/>
</dbReference>
<dbReference type="GO" id="GO:0032543">
    <property type="term" value="P:mitochondrial translation"/>
    <property type="evidence" value="ECO:0007669"/>
    <property type="project" value="UniProtKB-UniRule"/>
</dbReference>
<keyword evidence="10" id="KW-1185">Reference proteome</keyword>
<gene>
    <name evidence="9" type="primary">gta1</name>
    <name evidence="9" type="ORF">SOMG_01453</name>
</gene>
<dbReference type="PANTHER" id="PTHR11895">
    <property type="entry name" value="TRANSAMIDASE"/>
    <property type="match status" value="1"/>
</dbReference>
<dbReference type="InterPro" id="IPR023631">
    <property type="entry name" value="Amidase_dom"/>
</dbReference>
<comment type="function">
    <text evidence="7">Allows the formation of correctly charged Gln-tRNA(Gln) through the transamidation of misacylated Glu-tRNA(Gln) in the mitochondria. The reaction takes place in the presence of glutamine and ATP through an activated gamma-phospho-Glu-tRNA(Gln).</text>
</comment>
<evidence type="ECO:0000256" key="5">
    <source>
        <dbReference type="ARBA" id="ARBA00022917"/>
    </source>
</evidence>
<sequence>MAQNLVTKCVSAALKDVKVNSLTSFHTADSVKHAIRELANKNTTELPLSGRILTVKDNLCTDYWPTSCGSRYLSDYVSPFEATLVKTLKENGGLIVGKTNMDEFAMGTTTNNALYGQTVFPLSEDKDKLYQVGGSSGGCSASVAADICYASIGTDTGGSVRLPAAYIGCVGFKPSFGRISRYGAVPFANSMDTMGIMAKDVEGITTVFGLLNHADPKDATCLSTEMRTKINAHCKKHKKTEKPSVIGVPTNWNVAETDKEVLSKWNEFISLLKSEGYEIKEIYLPYSLYGVGIYTSLAYAEGASNLARYNNAIFGSNGQDLGPSLSSRSAYFGEEVKKRLLLGAYSLSSGKKLGFHRKAQLLRRAVQKEFNGSFRIPSLHGLDPSGDIDFIVTPSFLKPSMPIGTKTSSDFLSDSMLVPANLAGLPSISIPFGQVHNGLPMGIQIIAQYGDDDSLLSLSNAFC</sequence>
<dbReference type="SUPFAM" id="SSF75304">
    <property type="entry name" value="Amidase signature (AS) enzymes"/>
    <property type="match status" value="1"/>
</dbReference>
<dbReference type="InterPro" id="IPR000120">
    <property type="entry name" value="Amidase"/>
</dbReference>
<dbReference type="GO" id="GO:0005524">
    <property type="term" value="F:ATP binding"/>
    <property type="evidence" value="ECO:0007669"/>
    <property type="project" value="UniProtKB-KW"/>
</dbReference>
<dbReference type="KEGG" id="som:SOMG_01453"/>
<organism evidence="9 10">
    <name type="scientific">Schizosaccharomyces osmophilus</name>
    <dbReference type="NCBI Taxonomy" id="2545709"/>
    <lineage>
        <taxon>Eukaryota</taxon>
        <taxon>Fungi</taxon>
        <taxon>Dikarya</taxon>
        <taxon>Ascomycota</taxon>
        <taxon>Taphrinomycotina</taxon>
        <taxon>Schizosaccharomycetes</taxon>
        <taxon>Schizosaccharomycetales</taxon>
        <taxon>Schizosaccharomycetaceae</taxon>
        <taxon>Schizosaccharomyces</taxon>
    </lineage>
</organism>
<dbReference type="GO" id="GO:0005739">
    <property type="term" value="C:mitochondrion"/>
    <property type="evidence" value="ECO:0007669"/>
    <property type="project" value="UniProtKB-SubCell"/>
</dbReference>
<dbReference type="InterPro" id="IPR004412">
    <property type="entry name" value="GatA"/>
</dbReference>
<evidence type="ECO:0000256" key="2">
    <source>
        <dbReference type="ARBA" id="ARBA00022598"/>
    </source>
</evidence>
<keyword evidence="4 7" id="KW-0067">ATP-binding</keyword>
<dbReference type="GeneID" id="80874935"/>
<evidence type="ECO:0000256" key="3">
    <source>
        <dbReference type="ARBA" id="ARBA00022741"/>
    </source>
</evidence>
<protein>
    <recommendedName>
        <fullName evidence="7">Glutamyl-tRNA(Gln) amidotransferase subunit A, mitochondrial</fullName>
        <shortName evidence="7">Glu-AdT subunit A</shortName>
        <ecNumber evidence="7">6.3.5.7</ecNumber>
    </recommendedName>
</protein>
<dbReference type="EC" id="6.3.5.7" evidence="7"/>
<keyword evidence="3 7" id="KW-0547">Nucleotide-binding</keyword>
<dbReference type="AlphaFoldDB" id="A0AAF0AVG7"/>
<dbReference type="Pfam" id="PF01425">
    <property type="entry name" value="Amidase"/>
    <property type="match status" value="1"/>
</dbReference>
<dbReference type="Gene3D" id="3.90.1300.10">
    <property type="entry name" value="Amidase signature (AS) domain"/>
    <property type="match status" value="1"/>
</dbReference>
<feature type="active site" description="Charge relay system" evidence="7">
    <location>
        <position position="56"/>
    </location>
</feature>
<feature type="active site" description="Charge relay system" evidence="7">
    <location>
        <position position="135"/>
    </location>
</feature>
<dbReference type="HAMAP" id="MF_00120">
    <property type="entry name" value="GatA"/>
    <property type="match status" value="1"/>
</dbReference>
<reference evidence="9 10" key="1">
    <citation type="journal article" date="2023" name="G3 (Bethesda)">
        <title>A high-quality reference genome for the fission yeast Schizosaccharomyces osmophilus.</title>
        <authorList>
            <person name="Jia G.S."/>
            <person name="Zhang W.C."/>
            <person name="Liang Y."/>
            <person name="Liu X.H."/>
            <person name="Rhind N."/>
            <person name="Pidoux A."/>
            <person name="Brysch-Herzberg M."/>
            <person name="Du L.L."/>
        </authorList>
    </citation>
    <scope>NUCLEOTIDE SEQUENCE [LARGE SCALE GENOMIC DNA]</scope>
    <source>
        <strain evidence="9 10">CBS 15793</strain>
    </source>
</reference>
<comment type="subunit">
    <text evidence="7">Subunit of the heterotrimeric GatCAB amidotransferase (AdT) complex, composed of A, B and C subunits.</text>
</comment>
<comment type="catalytic activity">
    <reaction evidence="6 7">
        <text>L-glutamyl-tRNA(Gln) + L-glutamine + ATP + H2O = L-glutaminyl-tRNA(Gln) + L-glutamate + ADP + phosphate + H(+)</text>
        <dbReference type="Rhea" id="RHEA:17521"/>
        <dbReference type="Rhea" id="RHEA-COMP:9681"/>
        <dbReference type="Rhea" id="RHEA-COMP:9684"/>
        <dbReference type="ChEBI" id="CHEBI:15377"/>
        <dbReference type="ChEBI" id="CHEBI:15378"/>
        <dbReference type="ChEBI" id="CHEBI:29985"/>
        <dbReference type="ChEBI" id="CHEBI:30616"/>
        <dbReference type="ChEBI" id="CHEBI:43474"/>
        <dbReference type="ChEBI" id="CHEBI:58359"/>
        <dbReference type="ChEBI" id="CHEBI:78520"/>
        <dbReference type="ChEBI" id="CHEBI:78521"/>
        <dbReference type="ChEBI" id="CHEBI:456216"/>
        <dbReference type="EC" id="6.3.5.7"/>
    </reaction>
</comment>
<evidence type="ECO:0000256" key="6">
    <source>
        <dbReference type="ARBA" id="ARBA00047407"/>
    </source>
</evidence>
<dbReference type="GO" id="GO:0030956">
    <property type="term" value="C:glutamyl-tRNA(Gln) amidotransferase complex"/>
    <property type="evidence" value="ECO:0007669"/>
    <property type="project" value="UniProtKB-UniRule"/>
</dbReference>
<evidence type="ECO:0000313" key="10">
    <source>
        <dbReference type="Proteomes" id="UP001212411"/>
    </source>
</evidence>
<accession>A0AAF0AVG7</accession>
<dbReference type="RefSeq" id="XP_056036666.1">
    <property type="nucleotide sequence ID" value="XM_056180246.1"/>
</dbReference>
<feature type="domain" description="Amidase" evidence="8">
    <location>
        <begin position="12"/>
        <end position="456"/>
    </location>
</feature>
<feature type="active site" description="Acyl-ester intermediate" evidence="7">
    <location>
        <position position="159"/>
    </location>
</feature>
<evidence type="ECO:0000256" key="7">
    <source>
        <dbReference type="HAMAP-Rule" id="MF_03150"/>
    </source>
</evidence>
<evidence type="ECO:0000313" key="9">
    <source>
        <dbReference type="EMBL" id="WBW72423.1"/>
    </source>
</evidence>
<comment type="similarity">
    <text evidence="1 7">Belongs to the amidase family. GatA subfamily.</text>
</comment>
<evidence type="ECO:0000256" key="4">
    <source>
        <dbReference type="ARBA" id="ARBA00022840"/>
    </source>
</evidence>
<evidence type="ECO:0000259" key="8">
    <source>
        <dbReference type="Pfam" id="PF01425"/>
    </source>
</evidence>
<comment type="subcellular location">
    <subcellularLocation>
        <location evidence="7">Mitochondrion</location>
    </subcellularLocation>
</comment>
<dbReference type="InterPro" id="IPR036928">
    <property type="entry name" value="AS_sf"/>
</dbReference>
<evidence type="ECO:0000256" key="1">
    <source>
        <dbReference type="ARBA" id="ARBA00008069"/>
    </source>
</evidence>
<dbReference type="PANTHER" id="PTHR11895:SF7">
    <property type="entry name" value="GLUTAMYL-TRNA(GLN) AMIDOTRANSFERASE SUBUNIT A, MITOCHONDRIAL"/>
    <property type="match status" value="1"/>
</dbReference>
<keyword evidence="2 7" id="KW-0436">Ligase</keyword>
<keyword evidence="7" id="KW-0496">Mitochondrion</keyword>
<dbReference type="PROSITE" id="PS00571">
    <property type="entry name" value="AMIDASES"/>
    <property type="match status" value="1"/>
</dbReference>
<dbReference type="InterPro" id="IPR020556">
    <property type="entry name" value="Amidase_CS"/>
</dbReference>
<dbReference type="Proteomes" id="UP001212411">
    <property type="component" value="Chromosome 1"/>
</dbReference>
<dbReference type="GO" id="GO:0050567">
    <property type="term" value="F:glutaminyl-tRNA synthase (glutamine-hydrolyzing) activity"/>
    <property type="evidence" value="ECO:0007669"/>
    <property type="project" value="UniProtKB-UniRule"/>
</dbReference>
<proteinExistence type="inferred from homology"/>
<dbReference type="GO" id="GO:0070681">
    <property type="term" value="P:glutaminyl-tRNAGln biosynthesis via transamidation"/>
    <property type="evidence" value="ECO:0007669"/>
    <property type="project" value="UniProtKB-UniRule"/>
</dbReference>
<name>A0AAF0AVG7_9SCHI</name>
<keyword evidence="5 7" id="KW-0648">Protein biosynthesis</keyword>